<keyword evidence="4" id="KW-1185">Reference proteome</keyword>
<evidence type="ECO:0000313" key="4">
    <source>
        <dbReference type="Proteomes" id="UP000275242"/>
    </source>
</evidence>
<name>A0A386KSU9_9CAUD</name>
<dbReference type="EMBL" id="MH744415">
    <property type="protein sequence ID" value="AYD87773.1"/>
    <property type="molecule type" value="Genomic_DNA"/>
</dbReference>
<gene>
    <name evidence="3" type="primary">24</name>
    <name evidence="3" type="ORF">SEA_ARCUSANGELUS_24</name>
</gene>
<evidence type="ECO:0000259" key="2">
    <source>
        <dbReference type="Pfam" id="PF21722"/>
    </source>
</evidence>
<organism evidence="3 4">
    <name type="scientific">Mycobacterium phage ArcusAngelus</name>
    <dbReference type="NCBI Taxonomy" id="2315613"/>
    <lineage>
        <taxon>Viruses</taxon>
        <taxon>Duplodnaviria</taxon>
        <taxon>Heunggongvirae</taxon>
        <taxon>Uroviricota</taxon>
        <taxon>Caudoviricetes</taxon>
        <taxon>Gracegardnervirinae</taxon>
        <taxon>Cheoctovirus</taxon>
        <taxon>Cheoctovirus arcusangelus</taxon>
    </lineage>
</organism>
<dbReference type="InterPro" id="IPR049304">
    <property type="entry name" value="Gly_rich_dom"/>
</dbReference>
<feature type="domain" description="Glycine-rich" evidence="2">
    <location>
        <begin position="58"/>
        <end position="172"/>
    </location>
</feature>
<dbReference type="Proteomes" id="UP000275242">
    <property type="component" value="Segment"/>
</dbReference>
<dbReference type="KEGG" id="vg:60325996"/>
<reference evidence="3 4" key="1">
    <citation type="submission" date="2018-08" db="EMBL/GenBank/DDBJ databases">
        <authorList>
            <person name="Aguilera M."/>
            <person name="Argaez Licea L."/>
            <person name="Bal P."/>
            <person name="Belles-Elsea T."/>
            <person name="Bennett C."/>
            <person name="Blanton K."/>
            <person name="Britt K."/>
            <person name="Busk T."/>
            <person name="Cash C."/>
            <person name="Dang T."/>
            <person name="Dillard A."/>
            <person name="Eickhoff A."/>
            <person name="Gallardo J."/>
            <person name="Gragg C."/>
            <person name="Gunkel S."/>
            <person name="Gutierrez D."/>
            <person name="Hunt A."/>
            <person name="Kohanek J."/>
            <person name="Lachance B."/>
            <person name="Laqui K."/>
            <person name="Lindsey L."/>
            <person name="Nukala N."/>
            <person name="O'Malley M."/>
            <person name="Pena Z."/>
            <person name="Porras F."/>
            <person name="Quiroz D."/>
            <person name="Riggs C."/>
            <person name="Rollins J."/>
            <person name="Vang M."/>
            <person name="Woliver C."/>
            <person name="Yeh Y."/>
            <person name="Valle-Rivera A."/>
            <person name="Gurney S.M.R."/>
            <person name="Garlena R.A."/>
            <person name="Russell D.A."/>
            <person name="Pope W.H."/>
            <person name="Jacobs-Sera D."/>
            <person name="Hatfull G.F."/>
        </authorList>
    </citation>
    <scope>NUCLEOTIDE SEQUENCE [LARGE SCALE GENOMIC DNA]</scope>
</reference>
<protein>
    <recommendedName>
        <fullName evidence="2">Glycine-rich domain-containing protein</fullName>
    </recommendedName>
</protein>
<dbReference type="Pfam" id="PF21722">
    <property type="entry name" value="Gly_rich_2"/>
    <property type="match status" value="1"/>
</dbReference>
<dbReference type="GeneID" id="60325996"/>
<evidence type="ECO:0000256" key="1">
    <source>
        <dbReference type="SAM" id="MobiDB-lite"/>
    </source>
</evidence>
<proteinExistence type="predicted"/>
<feature type="region of interest" description="Disordered" evidence="1">
    <location>
        <begin position="241"/>
        <end position="273"/>
    </location>
</feature>
<accession>A0A386KSU9</accession>
<dbReference type="RefSeq" id="YP_009954503.1">
    <property type="nucleotide sequence ID" value="NC_051633.1"/>
</dbReference>
<evidence type="ECO:0000313" key="3">
    <source>
        <dbReference type="EMBL" id="AYD87773.1"/>
    </source>
</evidence>
<sequence>MKVWNGTAFVDPSAFKVWNGTAFVDPELYTWNGTSYDKVWPTFEPFTLENVNLTDEPVPAGASGCWVTLGGAGGGGGSGRRANSGSRYGGGGGGGGAYIPRVFIPASLLGPTYTVSRGIGGSGGSGSSGVSGSGGGPSTFSSGSVILIANGGAGGSGGSTYRVSGGAGGRHPYQGLSPPLTPEARAAMPAVTALVVRMELAPVAVVVASDTRTTPRTLAARTEPAPAQAVTVAAALVVAPSQAPRPEPAASRATTSSNGFSGARPGSGTPWPA</sequence>